<evidence type="ECO:0008006" key="3">
    <source>
        <dbReference type="Google" id="ProtNLM"/>
    </source>
</evidence>
<evidence type="ECO:0000313" key="2">
    <source>
        <dbReference type="Proteomes" id="UP001583193"/>
    </source>
</evidence>
<dbReference type="Proteomes" id="UP001583193">
    <property type="component" value="Unassembled WGS sequence"/>
</dbReference>
<sequence length="312" mass="36188">MWGMILTTNASVLKDTGESESYHLSNLCKLKPDEDWDDVCYEYEEIIDDQTPREEQLVILEIDGTSPSVNRKRAWPASFFNRKFAHFGPQAYPIHDYCWRLLKTVVGADAEDKLDSIIQCLENSWNRETLANLIARNKWTRGYVYTLCNDEQRKLHFGDNEEYRISLTDPETVPEVSELISEVLLQGKGPQKKKPLADISLHVNYMPSCDASHSIFCNLPDDIVYMVLDYLPPSDCHSLSPLIGFIPSQSYWYRRVKCWPFFLPEIPKMTLDKDVDWEYLARRIEVLMTESHGLLNRQRIISTILSVKENVG</sequence>
<dbReference type="EMBL" id="JAVDPF010000027">
    <property type="protein sequence ID" value="KAL1871535.1"/>
    <property type="molecule type" value="Genomic_DNA"/>
</dbReference>
<proteinExistence type="predicted"/>
<protein>
    <recommendedName>
        <fullName evidence="3">F-box domain-containing protein</fullName>
    </recommendedName>
</protein>
<comment type="caution">
    <text evidence="1">The sequence shown here is derived from an EMBL/GenBank/DDBJ whole genome shotgun (WGS) entry which is preliminary data.</text>
</comment>
<reference evidence="1 2" key="1">
    <citation type="journal article" date="2024" name="IMA Fungus">
        <title>IMA Genome - F19 : A genome assembly and annotation guide to empower mycologists, including annotated draft genome sequences of Ceratocystis pirilliformis, Diaporthe australafricana, Fusarium ophioides, Paecilomyces lecythidis, and Sporothrix stenoceras.</title>
        <authorList>
            <person name="Aylward J."/>
            <person name="Wilson A.M."/>
            <person name="Visagie C.M."/>
            <person name="Spraker J."/>
            <person name="Barnes I."/>
            <person name="Buitendag C."/>
            <person name="Ceriani C."/>
            <person name="Del Mar Angel L."/>
            <person name="du Plessis D."/>
            <person name="Fuchs T."/>
            <person name="Gasser K."/>
            <person name="Kramer D."/>
            <person name="Li W."/>
            <person name="Munsamy K."/>
            <person name="Piso A."/>
            <person name="Price J.L."/>
            <person name="Sonnekus B."/>
            <person name="Thomas C."/>
            <person name="van der Nest A."/>
            <person name="van Dijk A."/>
            <person name="van Heerden A."/>
            <person name="van Vuuren N."/>
            <person name="Yilmaz N."/>
            <person name="Duong T.A."/>
            <person name="van der Merwe N.A."/>
            <person name="Wingfield M.J."/>
            <person name="Wingfield B.D."/>
        </authorList>
    </citation>
    <scope>NUCLEOTIDE SEQUENCE [LARGE SCALE GENOMIC DNA]</scope>
    <source>
        <strain evidence="1 2">CMW 18167</strain>
    </source>
</reference>
<gene>
    <name evidence="1" type="ORF">Plec18167_007095</name>
</gene>
<keyword evidence="2" id="KW-1185">Reference proteome</keyword>
<name>A0ABR3X6T0_9EURO</name>
<accession>A0ABR3X6T0</accession>
<evidence type="ECO:0000313" key="1">
    <source>
        <dbReference type="EMBL" id="KAL1871535.1"/>
    </source>
</evidence>
<organism evidence="1 2">
    <name type="scientific">Paecilomyces lecythidis</name>
    <dbReference type="NCBI Taxonomy" id="3004212"/>
    <lineage>
        <taxon>Eukaryota</taxon>
        <taxon>Fungi</taxon>
        <taxon>Dikarya</taxon>
        <taxon>Ascomycota</taxon>
        <taxon>Pezizomycotina</taxon>
        <taxon>Eurotiomycetes</taxon>
        <taxon>Eurotiomycetidae</taxon>
        <taxon>Eurotiales</taxon>
        <taxon>Thermoascaceae</taxon>
        <taxon>Paecilomyces</taxon>
    </lineage>
</organism>